<dbReference type="SMART" id="SM01192">
    <property type="entry name" value="Enolase_C"/>
    <property type="match status" value="1"/>
</dbReference>
<feature type="binding site" evidence="12 15">
    <location>
        <position position="286"/>
    </location>
    <ligand>
        <name>Mg(2+)</name>
        <dbReference type="ChEBI" id="CHEBI:18420"/>
    </ligand>
</feature>
<comment type="function">
    <text evidence="11 12">Catalyzes the reversible conversion of 2-phosphoglycerate (2-PG) into phosphoenolpyruvate (PEP). It is essential for the degradation of carbohydrates via glycolysis.</text>
</comment>
<dbReference type="Pfam" id="PF00113">
    <property type="entry name" value="Enolase_C"/>
    <property type="match status" value="1"/>
</dbReference>
<feature type="active site" description="Proton donor" evidence="12 13">
    <location>
        <position position="205"/>
    </location>
</feature>
<comment type="cofactor">
    <cofactor evidence="15">
        <name>Mg(2+)</name>
        <dbReference type="ChEBI" id="CHEBI:18420"/>
    </cofactor>
    <text evidence="15">Mg(2+) is required for catalysis and for stabilizing the dimer.</text>
</comment>
<feature type="binding site" evidence="14">
    <location>
        <position position="164"/>
    </location>
    <ligand>
        <name>substrate</name>
    </ligand>
</feature>
<dbReference type="GO" id="GO:0009986">
    <property type="term" value="C:cell surface"/>
    <property type="evidence" value="ECO:0007669"/>
    <property type="project" value="UniProtKB-SubCell"/>
</dbReference>
<evidence type="ECO:0000256" key="7">
    <source>
        <dbReference type="ARBA" id="ARBA00022723"/>
    </source>
</evidence>
<dbReference type="GO" id="GO:0006096">
    <property type="term" value="P:glycolytic process"/>
    <property type="evidence" value="ECO:0007669"/>
    <property type="project" value="UniProtKB-UniRule"/>
</dbReference>
<dbReference type="PRINTS" id="PR00148">
    <property type="entry name" value="ENOLASE"/>
</dbReference>
<dbReference type="InterPro" id="IPR036849">
    <property type="entry name" value="Enolase-like_C_sf"/>
</dbReference>
<dbReference type="SFLD" id="SFLDG00178">
    <property type="entry name" value="enolase"/>
    <property type="match status" value="1"/>
</dbReference>
<dbReference type="Proteomes" id="UP000035068">
    <property type="component" value="Unassembled WGS sequence"/>
</dbReference>
<dbReference type="Gene3D" id="3.20.20.120">
    <property type="entry name" value="Enolase-like C-terminal domain"/>
    <property type="match status" value="1"/>
</dbReference>
<dbReference type="InterPro" id="IPR029017">
    <property type="entry name" value="Enolase-like_N"/>
</dbReference>
<dbReference type="EMBL" id="JWJD01000007">
    <property type="protein sequence ID" value="KIH75746.1"/>
    <property type="molecule type" value="Genomic_DNA"/>
</dbReference>
<dbReference type="GO" id="GO:0004634">
    <property type="term" value="F:phosphopyruvate hydratase activity"/>
    <property type="evidence" value="ECO:0007669"/>
    <property type="project" value="UniProtKB-UniRule"/>
</dbReference>
<comment type="cofactor">
    <cofactor evidence="12">
        <name>Mg(2+)</name>
        <dbReference type="ChEBI" id="CHEBI:18420"/>
    </cofactor>
    <text evidence="12">Binds a second Mg(2+) ion via substrate during catalysis.</text>
</comment>
<feature type="active site" description="Proton acceptor" evidence="12 13">
    <location>
        <position position="338"/>
    </location>
</feature>
<evidence type="ECO:0000256" key="4">
    <source>
        <dbReference type="ARBA" id="ARBA00017068"/>
    </source>
</evidence>
<feature type="binding site" evidence="14">
    <location>
        <position position="313"/>
    </location>
    <ligand>
        <name>substrate</name>
    </ligand>
</feature>
<feature type="binding site" evidence="12">
    <location>
        <position position="389"/>
    </location>
    <ligand>
        <name>(2R)-2-phosphoglycerate</name>
        <dbReference type="ChEBI" id="CHEBI:58289"/>
    </ligand>
</feature>
<dbReference type="GO" id="GO:0000287">
    <property type="term" value="F:magnesium ion binding"/>
    <property type="evidence" value="ECO:0007669"/>
    <property type="project" value="UniProtKB-UniRule"/>
</dbReference>
<dbReference type="SFLD" id="SFLDF00002">
    <property type="entry name" value="enolase"/>
    <property type="match status" value="1"/>
</dbReference>
<keyword evidence="9 12" id="KW-0324">Glycolysis</keyword>
<keyword evidence="5 12" id="KW-0963">Cytoplasm</keyword>
<dbReference type="SFLD" id="SFLDS00001">
    <property type="entry name" value="Enolase"/>
    <property type="match status" value="1"/>
</dbReference>
<dbReference type="PIRSF" id="PIRSF001400">
    <property type="entry name" value="Enolase"/>
    <property type="match status" value="1"/>
</dbReference>
<dbReference type="Pfam" id="PF03952">
    <property type="entry name" value="Enolase_N"/>
    <property type="match status" value="1"/>
</dbReference>
<gene>
    <name evidence="12 18" type="primary">eno</name>
    <name evidence="18" type="ORF">GFER_14150</name>
</gene>
<evidence type="ECO:0000313" key="19">
    <source>
        <dbReference type="Proteomes" id="UP000035068"/>
    </source>
</evidence>
<keyword evidence="19" id="KW-1185">Reference proteome</keyword>
<sequence>MSEIKDIYAREILDSRGNPTVEVEVYLESGAMGRADVPSGASTGEREALELRDGDKTRYLGKGVLKAVENVNEVIAEALIGWEGSDQVGIDRKLLELDGTDFKSNLGANALLGVSLACAKAAAEESGLPLYQYLGGANAKELPLPMMNIINGGEHADNNVDIQEFMIMPVGADSFKEALRMGAEIFHALKKVLKGRGYNTSVGDEGGFAPDLKSNEEALEVIMEAIKAAGFQPGEDVVLALDVAASELFKDGKYRLENEKQPVKSAAELIDFYEDLVNRYPIISIEDGMAENDWDGWKLITERLGHRIQLVGDDLFVTNTTILKEGIDKGIANSILIKVNQIGTLTETLDAIEMAKRAGYTAVISHRSGETEDTTIADLAVATNAGQIKTGSLCRTDRVAKYNQLLRIEDELESVAVFRGMDVFYNLRK</sequence>
<dbReference type="EC" id="4.2.1.11" evidence="3 12"/>
<feature type="binding site" evidence="12 15">
    <location>
        <position position="242"/>
    </location>
    <ligand>
        <name>Mg(2+)</name>
        <dbReference type="ChEBI" id="CHEBI:18420"/>
    </ligand>
</feature>
<dbReference type="FunFam" id="3.30.390.10:FF:000001">
    <property type="entry name" value="Enolase"/>
    <property type="match status" value="1"/>
</dbReference>
<protein>
    <recommendedName>
        <fullName evidence="4 12">Enolase</fullName>
        <ecNumber evidence="3 12">4.2.1.11</ecNumber>
    </recommendedName>
    <alternativeName>
        <fullName evidence="12">2-phospho-D-glycerate hydro-lyase</fullName>
    </alternativeName>
    <alternativeName>
        <fullName evidence="12">2-phosphoglycerate dehydratase</fullName>
    </alternativeName>
</protein>
<dbReference type="GO" id="GO:0005576">
    <property type="term" value="C:extracellular region"/>
    <property type="evidence" value="ECO:0007669"/>
    <property type="project" value="UniProtKB-SubCell"/>
</dbReference>
<dbReference type="SUPFAM" id="SSF54826">
    <property type="entry name" value="Enolase N-terminal domain-like"/>
    <property type="match status" value="1"/>
</dbReference>
<evidence type="ECO:0000256" key="11">
    <source>
        <dbReference type="ARBA" id="ARBA00045763"/>
    </source>
</evidence>
<comment type="catalytic activity">
    <reaction evidence="12">
        <text>(2R)-2-phosphoglycerate = phosphoenolpyruvate + H2O</text>
        <dbReference type="Rhea" id="RHEA:10164"/>
        <dbReference type="ChEBI" id="CHEBI:15377"/>
        <dbReference type="ChEBI" id="CHEBI:58289"/>
        <dbReference type="ChEBI" id="CHEBI:58702"/>
        <dbReference type="EC" id="4.2.1.11"/>
    </reaction>
</comment>
<evidence type="ECO:0000256" key="13">
    <source>
        <dbReference type="PIRSR" id="PIRSR001400-1"/>
    </source>
</evidence>
<name>A0A0C2HFP6_9BACT</name>
<reference evidence="18 19" key="1">
    <citation type="submission" date="2014-12" db="EMBL/GenBank/DDBJ databases">
        <title>Genomes of Geoalkalibacter ferrihydriticus and Geoalkalibacter subterraneus, two haloalkaliphilic metal-reducing members of the Geobacteraceae.</title>
        <authorList>
            <person name="Badalamenti J.P."/>
            <person name="Torres C.I."/>
            <person name="Krajmalnik-Brown R."/>
            <person name="Bond D.R."/>
        </authorList>
    </citation>
    <scope>NUCLEOTIDE SEQUENCE [LARGE SCALE GENOMIC DNA]</scope>
    <source>
        <strain evidence="18 19">DSM 17813</strain>
    </source>
</reference>
<feature type="binding site" evidence="12">
    <location>
        <position position="338"/>
    </location>
    <ligand>
        <name>(2R)-2-phosphoglycerate</name>
        <dbReference type="ChEBI" id="CHEBI:58289"/>
    </ligand>
</feature>
<evidence type="ECO:0000256" key="2">
    <source>
        <dbReference type="ARBA" id="ARBA00009604"/>
    </source>
</evidence>
<dbReference type="InterPro" id="IPR000941">
    <property type="entry name" value="Enolase"/>
</dbReference>
<evidence type="ECO:0000313" key="18">
    <source>
        <dbReference type="EMBL" id="KIH75746.1"/>
    </source>
</evidence>
<evidence type="ECO:0000256" key="8">
    <source>
        <dbReference type="ARBA" id="ARBA00022842"/>
    </source>
</evidence>
<feature type="domain" description="Enolase C-terminal TIM barrel" evidence="16">
    <location>
        <begin position="139"/>
        <end position="426"/>
    </location>
</feature>
<evidence type="ECO:0000256" key="12">
    <source>
        <dbReference type="HAMAP-Rule" id="MF_00318"/>
    </source>
</evidence>
<evidence type="ECO:0000256" key="5">
    <source>
        <dbReference type="ARBA" id="ARBA00022490"/>
    </source>
</evidence>
<evidence type="ECO:0000256" key="6">
    <source>
        <dbReference type="ARBA" id="ARBA00022525"/>
    </source>
</evidence>
<dbReference type="Gene3D" id="3.30.390.10">
    <property type="entry name" value="Enolase-like, N-terminal domain"/>
    <property type="match status" value="1"/>
</dbReference>
<dbReference type="InterPro" id="IPR020809">
    <property type="entry name" value="Enolase_CS"/>
</dbReference>
<keyword evidence="6 12" id="KW-0964">Secreted</keyword>
<dbReference type="InterPro" id="IPR020811">
    <property type="entry name" value="Enolase_N"/>
</dbReference>
<proteinExistence type="inferred from homology"/>
<evidence type="ECO:0000256" key="10">
    <source>
        <dbReference type="ARBA" id="ARBA00023239"/>
    </source>
</evidence>
<dbReference type="NCBIfam" id="TIGR01060">
    <property type="entry name" value="eno"/>
    <property type="match status" value="1"/>
</dbReference>
<feature type="binding site" evidence="14">
    <location>
        <begin position="365"/>
        <end position="368"/>
    </location>
    <ligand>
        <name>substrate</name>
    </ligand>
</feature>
<feature type="binding site" evidence="14">
    <location>
        <position position="389"/>
    </location>
    <ligand>
        <name>substrate</name>
    </ligand>
</feature>
<evidence type="ECO:0000256" key="3">
    <source>
        <dbReference type="ARBA" id="ARBA00012058"/>
    </source>
</evidence>
<dbReference type="SUPFAM" id="SSF51604">
    <property type="entry name" value="Enolase C-terminal domain-like"/>
    <property type="match status" value="1"/>
</dbReference>
<dbReference type="PANTHER" id="PTHR11902">
    <property type="entry name" value="ENOLASE"/>
    <property type="match status" value="1"/>
</dbReference>
<evidence type="ECO:0000256" key="14">
    <source>
        <dbReference type="PIRSR" id="PIRSR001400-2"/>
    </source>
</evidence>
<feature type="binding site" evidence="14">
    <location>
        <position position="286"/>
    </location>
    <ligand>
        <name>substrate</name>
    </ligand>
</feature>
<dbReference type="GO" id="GO:0000015">
    <property type="term" value="C:phosphopyruvate hydratase complex"/>
    <property type="evidence" value="ECO:0007669"/>
    <property type="project" value="InterPro"/>
</dbReference>
<comment type="caution">
    <text evidence="18">The sequence shown here is derived from an EMBL/GenBank/DDBJ whole genome shotgun (WGS) entry which is preliminary data.</text>
</comment>
<keyword evidence="10 12" id="KW-0456">Lyase</keyword>
<comment type="similarity">
    <text evidence="2 12">Belongs to the enolase family.</text>
</comment>
<evidence type="ECO:0000256" key="15">
    <source>
        <dbReference type="PIRSR" id="PIRSR001400-3"/>
    </source>
</evidence>
<dbReference type="SMART" id="SM01193">
    <property type="entry name" value="Enolase_N"/>
    <property type="match status" value="1"/>
</dbReference>
<dbReference type="InterPro" id="IPR020810">
    <property type="entry name" value="Enolase_C"/>
</dbReference>
<dbReference type="FunFam" id="3.20.20.120:FF:000001">
    <property type="entry name" value="Enolase"/>
    <property type="match status" value="1"/>
</dbReference>
<dbReference type="PANTHER" id="PTHR11902:SF1">
    <property type="entry name" value="ENOLASE"/>
    <property type="match status" value="1"/>
</dbReference>
<keyword evidence="7 12" id="KW-0479">Metal-binding</keyword>
<organism evidence="18 19">
    <name type="scientific">Geoalkalibacter ferrihydriticus DSM 17813</name>
    <dbReference type="NCBI Taxonomy" id="1121915"/>
    <lineage>
        <taxon>Bacteria</taxon>
        <taxon>Pseudomonadati</taxon>
        <taxon>Thermodesulfobacteriota</taxon>
        <taxon>Desulfuromonadia</taxon>
        <taxon>Desulfuromonadales</taxon>
        <taxon>Geoalkalibacteraceae</taxon>
        <taxon>Geoalkalibacter</taxon>
    </lineage>
</organism>
<feature type="binding site" evidence="12">
    <location>
        <position position="367"/>
    </location>
    <ligand>
        <name>(2R)-2-phosphoglycerate</name>
        <dbReference type="ChEBI" id="CHEBI:58289"/>
    </ligand>
</feature>
<dbReference type="AlphaFoldDB" id="A0A0C2HFP6"/>
<keyword evidence="8 12" id="KW-0460">Magnesium</keyword>
<feature type="binding site" evidence="14">
    <location>
        <position position="155"/>
    </location>
    <ligand>
        <name>substrate</name>
    </ligand>
</feature>
<dbReference type="HAMAP" id="MF_00318">
    <property type="entry name" value="Enolase"/>
    <property type="match status" value="1"/>
</dbReference>
<feature type="binding site" evidence="12 15">
    <location>
        <position position="313"/>
    </location>
    <ligand>
        <name>Mg(2+)</name>
        <dbReference type="ChEBI" id="CHEBI:18420"/>
    </ligand>
</feature>
<evidence type="ECO:0000256" key="1">
    <source>
        <dbReference type="ARBA" id="ARBA00005031"/>
    </source>
</evidence>
<comment type="pathway">
    <text evidence="1 12">Carbohydrate degradation; glycolysis; pyruvate from D-glyceraldehyde 3-phosphate: step 4/5.</text>
</comment>
<dbReference type="PROSITE" id="PS00164">
    <property type="entry name" value="ENOLASE"/>
    <property type="match status" value="1"/>
</dbReference>
<evidence type="ECO:0000256" key="9">
    <source>
        <dbReference type="ARBA" id="ARBA00023152"/>
    </source>
</evidence>
<dbReference type="CDD" id="cd03313">
    <property type="entry name" value="enolase"/>
    <property type="match status" value="1"/>
</dbReference>
<dbReference type="RefSeq" id="WP_040100503.1">
    <property type="nucleotide sequence ID" value="NZ_JWJD01000007.1"/>
</dbReference>
<evidence type="ECO:0000259" key="17">
    <source>
        <dbReference type="SMART" id="SM01193"/>
    </source>
</evidence>
<feature type="binding site" evidence="12">
    <location>
        <position position="163"/>
    </location>
    <ligand>
        <name>(2R)-2-phosphoglycerate</name>
        <dbReference type="ChEBI" id="CHEBI:58289"/>
    </ligand>
</feature>
<evidence type="ECO:0000259" key="16">
    <source>
        <dbReference type="SMART" id="SM01192"/>
    </source>
</evidence>
<feature type="domain" description="Enolase N-terminal" evidence="17">
    <location>
        <begin position="4"/>
        <end position="134"/>
    </location>
</feature>
<feature type="binding site" evidence="12">
    <location>
        <position position="368"/>
    </location>
    <ligand>
        <name>(2R)-2-phosphoglycerate</name>
        <dbReference type="ChEBI" id="CHEBI:58289"/>
    </ligand>
</feature>
<dbReference type="UniPathway" id="UPA00109">
    <property type="reaction ID" value="UER00187"/>
</dbReference>
<accession>A0A0C2HFP6</accession>
<comment type="subcellular location">
    <subcellularLocation>
        <location evidence="12">Cytoplasm</location>
    </subcellularLocation>
    <subcellularLocation>
        <location evidence="12">Secreted</location>
    </subcellularLocation>
    <subcellularLocation>
        <location evidence="12">Cell surface</location>
    </subcellularLocation>
    <text evidence="12">Fractions of enolase are present in both the cytoplasm and on the cell surface.</text>
</comment>